<evidence type="ECO:0000256" key="1">
    <source>
        <dbReference type="SAM" id="MobiDB-lite"/>
    </source>
</evidence>
<dbReference type="Gramene" id="CMT391CT">
    <property type="protein sequence ID" value="CMT391CT"/>
    <property type="gene ID" value="CMT391C"/>
</dbReference>
<feature type="compositionally biased region" description="Polar residues" evidence="1">
    <location>
        <begin position="56"/>
        <end position="69"/>
    </location>
</feature>
<keyword evidence="3" id="KW-1185">Reference proteome</keyword>
<feature type="region of interest" description="Disordered" evidence="1">
    <location>
        <begin position="1"/>
        <end position="71"/>
    </location>
</feature>
<feature type="compositionally biased region" description="Polar residues" evidence="1">
    <location>
        <begin position="35"/>
        <end position="44"/>
    </location>
</feature>
<accession>M1V7S9</accession>
<name>M1V7S9_CYAM1</name>
<evidence type="ECO:0000313" key="2">
    <source>
        <dbReference type="EMBL" id="BAM83340.1"/>
    </source>
</evidence>
<dbReference type="GeneID" id="16998138"/>
<dbReference type="KEGG" id="cme:CYME_CMT391C"/>
<dbReference type="RefSeq" id="XP_005539376.1">
    <property type="nucleotide sequence ID" value="XM_005539319.1"/>
</dbReference>
<dbReference type="Proteomes" id="UP000007014">
    <property type="component" value="Chromosome 20"/>
</dbReference>
<dbReference type="AlphaFoldDB" id="M1V7S9"/>
<gene>
    <name evidence="2" type="ORF">CYME_CMT391C</name>
</gene>
<protein>
    <submittedName>
        <fullName evidence="2">Uncharacterized protein</fullName>
    </submittedName>
</protein>
<dbReference type="EMBL" id="AP006502">
    <property type="protein sequence ID" value="BAM83340.1"/>
    <property type="molecule type" value="Genomic_DNA"/>
</dbReference>
<dbReference type="HOGENOM" id="CLU_925466_0_0_1"/>
<reference evidence="2 3" key="1">
    <citation type="journal article" date="2004" name="Nature">
        <title>Genome sequence of the ultrasmall unicellular red alga Cyanidioschyzon merolae 10D.</title>
        <authorList>
            <person name="Matsuzaki M."/>
            <person name="Misumi O."/>
            <person name="Shin-i T."/>
            <person name="Maruyama S."/>
            <person name="Takahara M."/>
            <person name="Miyagishima S."/>
            <person name="Mori T."/>
            <person name="Nishida K."/>
            <person name="Yagisawa F."/>
            <person name="Nishida K."/>
            <person name="Yoshida Y."/>
            <person name="Nishimura Y."/>
            <person name="Nakao S."/>
            <person name="Kobayashi T."/>
            <person name="Momoyama Y."/>
            <person name="Higashiyama T."/>
            <person name="Minoda A."/>
            <person name="Sano M."/>
            <person name="Nomoto H."/>
            <person name="Oishi K."/>
            <person name="Hayashi H."/>
            <person name="Ohta F."/>
            <person name="Nishizaka S."/>
            <person name="Haga S."/>
            <person name="Miura S."/>
            <person name="Morishita T."/>
            <person name="Kabeya Y."/>
            <person name="Terasawa K."/>
            <person name="Suzuki Y."/>
            <person name="Ishii Y."/>
            <person name="Asakawa S."/>
            <person name="Takano H."/>
            <person name="Ohta N."/>
            <person name="Kuroiwa H."/>
            <person name="Tanaka K."/>
            <person name="Shimizu N."/>
            <person name="Sugano S."/>
            <person name="Sato N."/>
            <person name="Nozaki H."/>
            <person name="Ogasawara N."/>
            <person name="Kohara Y."/>
            <person name="Kuroiwa T."/>
        </authorList>
    </citation>
    <scope>NUCLEOTIDE SEQUENCE [LARGE SCALE GENOMIC DNA]</scope>
    <source>
        <strain evidence="2 3">10D</strain>
    </source>
</reference>
<sequence length="301" mass="33488">MQRRGQLSRRLVNSADRDPSDENSLSRAPAPACTSRGTHVVETTSLKRHSKVLRSQDASGTAESVNSQTPDDEVDHTLWTLVREVSDAEAAFWALRNDSRLLGFVLRSQLLALVHDDSSVTDFLEAAQQPTDVGDVQAEFILCWVPVPGGPAILWRADYQRLIEEQVARRLSELEDPARKAALWGTTREQVERDTHIRAADGSCWLRTLPCPPSVIRALTQGQKALVQQVKRMGRYGRLPLHRAELLRLSRTCFSARFHILDAVGCGTLALDAQNTLSKEPYLCLPEVRTTNIVDSGEIGF</sequence>
<organism evidence="2 3">
    <name type="scientific">Cyanidioschyzon merolae (strain NIES-3377 / 10D)</name>
    <name type="common">Unicellular red alga</name>
    <dbReference type="NCBI Taxonomy" id="280699"/>
    <lineage>
        <taxon>Eukaryota</taxon>
        <taxon>Rhodophyta</taxon>
        <taxon>Bangiophyceae</taxon>
        <taxon>Cyanidiales</taxon>
        <taxon>Cyanidiaceae</taxon>
        <taxon>Cyanidioschyzon</taxon>
    </lineage>
</organism>
<proteinExistence type="predicted"/>
<evidence type="ECO:0000313" key="3">
    <source>
        <dbReference type="Proteomes" id="UP000007014"/>
    </source>
</evidence>
<reference evidence="2 3" key="2">
    <citation type="journal article" date="2007" name="BMC Biol.">
        <title>A 100%-complete sequence reveals unusually simple genomic features in the hot-spring red alga Cyanidioschyzon merolae.</title>
        <authorList>
            <person name="Nozaki H."/>
            <person name="Takano H."/>
            <person name="Misumi O."/>
            <person name="Terasawa K."/>
            <person name="Matsuzaki M."/>
            <person name="Maruyama S."/>
            <person name="Nishida K."/>
            <person name="Yagisawa F."/>
            <person name="Yoshida Y."/>
            <person name="Fujiwara T."/>
            <person name="Takio S."/>
            <person name="Tamura K."/>
            <person name="Chung S.J."/>
            <person name="Nakamura S."/>
            <person name="Kuroiwa H."/>
            <person name="Tanaka K."/>
            <person name="Sato N."/>
            <person name="Kuroiwa T."/>
        </authorList>
    </citation>
    <scope>NUCLEOTIDE SEQUENCE [LARGE SCALE GENOMIC DNA]</scope>
    <source>
        <strain evidence="2 3">10D</strain>
    </source>
</reference>